<evidence type="ECO:0000259" key="1">
    <source>
        <dbReference type="Pfam" id="PF09347"/>
    </source>
</evidence>
<name>A0A4P8XH45_9BACL</name>
<dbReference type="PANTHER" id="PTHR31527:SF0">
    <property type="entry name" value="RE64534P"/>
    <property type="match status" value="1"/>
</dbReference>
<protein>
    <submittedName>
        <fullName evidence="2">Urea carboxylase-associated protein 2</fullName>
    </submittedName>
</protein>
<dbReference type="Pfam" id="PF09347">
    <property type="entry name" value="DUF1989"/>
    <property type="match status" value="1"/>
</dbReference>
<dbReference type="InterPro" id="IPR017792">
    <property type="entry name" value="UAAP1"/>
</dbReference>
<dbReference type="PANTHER" id="PTHR31527">
    <property type="entry name" value="RE64534P"/>
    <property type="match status" value="1"/>
</dbReference>
<feature type="domain" description="DUF1989" evidence="1">
    <location>
        <begin position="9"/>
        <end position="178"/>
    </location>
</feature>
<dbReference type="OrthoDB" id="9772660at2"/>
<evidence type="ECO:0000313" key="3">
    <source>
        <dbReference type="Proteomes" id="UP000300879"/>
    </source>
</evidence>
<keyword evidence="3" id="KW-1185">Reference proteome</keyword>
<reference evidence="2 3" key="1">
    <citation type="submission" date="2019-05" db="EMBL/GenBank/DDBJ databases">
        <authorList>
            <person name="Chen C."/>
        </authorList>
    </citation>
    <scope>NUCLEOTIDE SEQUENCE [LARGE SCALE GENOMIC DNA]</scope>
    <source>
        <strain evidence="2 3">HB172198</strain>
    </source>
</reference>
<dbReference type="Proteomes" id="UP000300879">
    <property type="component" value="Chromosome"/>
</dbReference>
<evidence type="ECO:0000313" key="2">
    <source>
        <dbReference type="EMBL" id="QCT01618.1"/>
    </source>
</evidence>
<gene>
    <name evidence="2" type="ORF">E6C60_0897</name>
</gene>
<proteinExistence type="predicted"/>
<organism evidence="2 3">
    <name type="scientific">Paenibacillus algicola</name>
    <dbReference type="NCBI Taxonomy" id="2565926"/>
    <lineage>
        <taxon>Bacteria</taxon>
        <taxon>Bacillati</taxon>
        <taxon>Bacillota</taxon>
        <taxon>Bacilli</taxon>
        <taxon>Bacillales</taxon>
        <taxon>Paenibacillaceae</taxon>
        <taxon>Paenibacillus</taxon>
    </lineage>
</organism>
<accession>A0A4P8XH45</accession>
<dbReference type="KEGG" id="palo:E6C60_0897"/>
<dbReference type="RefSeq" id="WP_138224725.1">
    <property type="nucleotide sequence ID" value="NZ_CP040396.1"/>
</dbReference>
<sequence length="240" mass="27129">MTAVFKMMIPAGGKWSAQVGRGKQIRITAQGERANLACMLYNAKSPAERYNMPDTLKAQHTAMLTAGHVLMSDQGKVLASMIQDEVGWHDSLSGYTTRRGTDEKYGWTRYQTEGNKWYRSGEENFKVELFRHGLTGRDMVAPVNFFTKIVCQKDGAMRYVEQAVAQQTVILRTEMEVLVVFSNTPSPLDPSEHYLNAPIEIEILDAEPVKEDDICVNRCGENRRAFENTWHDNALLKGAY</sequence>
<dbReference type="EMBL" id="CP040396">
    <property type="protein sequence ID" value="QCT01618.1"/>
    <property type="molecule type" value="Genomic_DNA"/>
</dbReference>
<dbReference type="NCBIfam" id="TIGR03425">
    <property type="entry name" value="urea_degr_2"/>
    <property type="match status" value="1"/>
</dbReference>
<dbReference type="InterPro" id="IPR018959">
    <property type="entry name" value="DUF1989"/>
</dbReference>
<dbReference type="AlphaFoldDB" id="A0A4P8XH45"/>